<name>A0A5N6T678_ASPPS</name>
<evidence type="ECO:0000313" key="1">
    <source>
        <dbReference type="EMBL" id="KAE8141800.1"/>
    </source>
</evidence>
<reference evidence="1 2" key="1">
    <citation type="submission" date="2019-04" db="EMBL/GenBank/DDBJ databases">
        <title>Friends and foes A comparative genomics study of 23 Aspergillus species from section Flavi.</title>
        <authorList>
            <consortium name="DOE Joint Genome Institute"/>
            <person name="Kjaerbolling I."/>
            <person name="Vesth T."/>
            <person name="Frisvad J.C."/>
            <person name="Nybo J.L."/>
            <person name="Theobald S."/>
            <person name="Kildgaard S."/>
            <person name="Isbrandt T."/>
            <person name="Kuo A."/>
            <person name="Sato A."/>
            <person name="Lyhne E.K."/>
            <person name="Kogle M.E."/>
            <person name="Wiebenga A."/>
            <person name="Kun R.S."/>
            <person name="Lubbers R.J."/>
            <person name="Makela M.R."/>
            <person name="Barry K."/>
            <person name="Chovatia M."/>
            <person name="Clum A."/>
            <person name="Daum C."/>
            <person name="Haridas S."/>
            <person name="He G."/>
            <person name="LaButti K."/>
            <person name="Lipzen A."/>
            <person name="Mondo S."/>
            <person name="Riley R."/>
            <person name="Salamov A."/>
            <person name="Simmons B.A."/>
            <person name="Magnuson J.K."/>
            <person name="Henrissat B."/>
            <person name="Mortensen U.H."/>
            <person name="Larsen T.O."/>
            <person name="Devries R.P."/>
            <person name="Grigoriev I.V."/>
            <person name="Machida M."/>
            <person name="Baker S.E."/>
            <person name="Andersen M.R."/>
        </authorList>
    </citation>
    <scope>NUCLEOTIDE SEQUENCE [LARGE SCALE GENOMIC DNA]</scope>
    <source>
        <strain evidence="1 2">CBS 117625</strain>
    </source>
</reference>
<evidence type="ECO:0000313" key="2">
    <source>
        <dbReference type="Proteomes" id="UP000325672"/>
    </source>
</evidence>
<keyword evidence="2" id="KW-1185">Reference proteome</keyword>
<dbReference type="EMBL" id="ML743556">
    <property type="protein sequence ID" value="KAE8141800.1"/>
    <property type="molecule type" value="Genomic_DNA"/>
</dbReference>
<accession>A0A5N6T678</accession>
<protein>
    <submittedName>
        <fullName evidence="1">Uncharacterized protein</fullName>
    </submittedName>
</protein>
<sequence length="150" mass="16943">MPVNYHLCPRVPSYGYATLGPRHVRKPVGRRIHQEWVSEFLHRCSCIIILLSLGCQVRTVDSISFVQQTDSNIVTFPLFSWGGKNKMKTEKRARNCNELYIVIDALSCCCSCTKDDLTHQPSHSANGRHSILLFKGLAIIHVIASFKTIT</sequence>
<organism evidence="1 2">
    <name type="scientific">Aspergillus pseudotamarii</name>
    <dbReference type="NCBI Taxonomy" id="132259"/>
    <lineage>
        <taxon>Eukaryota</taxon>
        <taxon>Fungi</taxon>
        <taxon>Dikarya</taxon>
        <taxon>Ascomycota</taxon>
        <taxon>Pezizomycotina</taxon>
        <taxon>Eurotiomycetes</taxon>
        <taxon>Eurotiomycetidae</taxon>
        <taxon>Eurotiales</taxon>
        <taxon>Aspergillaceae</taxon>
        <taxon>Aspergillus</taxon>
        <taxon>Aspergillus subgen. Circumdati</taxon>
    </lineage>
</organism>
<dbReference type="GeneID" id="43637675"/>
<proteinExistence type="predicted"/>
<dbReference type="Proteomes" id="UP000325672">
    <property type="component" value="Unassembled WGS sequence"/>
</dbReference>
<dbReference type="AlphaFoldDB" id="A0A5N6T678"/>
<dbReference type="RefSeq" id="XP_031917863.1">
    <property type="nucleotide sequence ID" value="XM_032053465.1"/>
</dbReference>
<gene>
    <name evidence="1" type="ORF">BDV38DRAFT_236488</name>
</gene>